<proteinExistence type="predicted"/>
<keyword evidence="2" id="KW-1185">Reference proteome</keyword>
<evidence type="ECO:0000313" key="1">
    <source>
        <dbReference type="EMBL" id="KAK1425523.1"/>
    </source>
</evidence>
<name>A0AAD8NXM0_TARER</name>
<gene>
    <name evidence="1" type="ORF">QVD17_20876</name>
</gene>
<accession>A0AAD8NXM0</accession>
<protein>
    <submittedName>
        <fullName evidence="1">Uncharacterized protein</fullName>
    </submittedName>
</protein>
<comment type="caution">
    <text evidence="1">The sequence shown here is derived from an EMBL/GenBank/DDBJ whole genome shotgun (WGS) entry which is preliminary data.</text>
</comment>
<dbReference type="EMBL" id="JAUHHV010000005">
    <property type="protein sequence ID" value="KAK1425523.1"/>
    <property type="molecule type" value="Genomic_DNA"/>
</dbReference>
<evidence type="ECO:0000313" key="2">
    <source>
        <dbReference type="Proteomes" id="UP001229421"/>
    </source>
</evidence>
<sequence>MVSANMLKRFLSNCPLLEDVYLNGEQKHVDFVTEGNMFTLVDLFRCVPMIFSLGISGDYIKHLSAGSIPHKLPTSLARLSYIYLEACLMEHNEISSAFCMFRSSPLLVGINFLMCDNAKSPVQKTPTNFLDLEDHSDLKLDNLELQFDNASKLSWALNTANRPVIKSNSIESAVLPKGDVRSKASDEMTIYP</sequence>
<reference evidence="1" key="1">
    <citation type="journal article" date="2023" name="bioRxiv">
        <title>Improved chromosome-level genome assembly for marigold (Tagetes erecta).</title>
        <authorList>
            <person name="Jiang F."/>
            <person name="Yuan L."/>
            <person name="Wang S."/>
            <person name="Wang H."/>
            <person name="Xu D."/>
            <person name="Wang A."/>
            <person name="Fan W."/>
        </authorList>
    </citation>
    <scope>NUCLEOTIDE SEQUENCE</scope>
    <source>
        <strain evidence="1">WSJ</strain>
        <tissue evidence="1">Leaf</tissue>
    </source>
</reference>
<dbReference type="AlphaFoldDB" id="A0AAD8NXM0"/>
<dbReference type="Proteomes" id="UP001229421">
    <property type="component" value="Unassembled WGS sequence"/>
</dbReference>
<organism evidence="1 2">
    <name type="scientific">Tagetes erecta</name>
    <name type="common">African marigold</name>
    <dbReference type="NCBI Taxonomy" id="13708"/>
    <lineage>
        <taxon>Eukaryota</taxon>
        <taxon>Viridiplantae</taxon>
        <taxon>Streptophyta</taxon>
        <taxon>Embryophyta</taxon>
        <taxon>Tracheophyta</taxon>
        <taxon>Spermatophyta</taxon>
        <taxon>Magnoliopsida</taxon>
        <taxon>eudicotyledons</taxon>
        <taxon>Gunneridae</taxon>
        <taxon>Pentapetalae</taxon>
        <taxon>asterids</taxon>
        <taxon>campanulids</taxon>
        <taxon>Asterales</taxon>
        <taxon>Asteraceae</taxon>
        <taxon>Asteroideae</taxon>
        <taxon>Heliantheae alliance</taxon>
        <taxon>Tageteae</taxon>
        <taxon>Tagetes</taxon>
    </lineage>
</organism>